<feature type="transmembrane region" description="Helical" evidence="3">
    <location>
        <begin position="45"/>
        <end position="65"/>
    </location>
</feature>
<dbReference type="STRING" id="93759.A0A1R3JD53"/>
<dbReference type="OrthoDB" id="1752350at2759"/>
<dbReference type="Proteomes" id="UP000187203">
    <property type="component" value="Unassembled WGS sequence"/>
</dbReference>
<organism evidence="4 5">
    <name type="scientific">Corchorus olitorius</name>
    <dbReference type="NCBI Taxonomy" id="93759"/>
    <lineage>
        <taxon>Eukaryota</taxon>
        <taxon>Viridiplantae</taxon>
        <taxon>Streptophyta</taxon>
        <taxon>Embryophyta</taxon>
        <taxon>Tracheophyta</taxon>
        <taxon>Spermatophyta</taxon>
        <taxon>Magnoliopsida</taxon>
        <taxon>eudicotyledons</taxon>
        <taxon>Gunneridae</taxon>
        <taxon>Pentapetalae</taxon>
        <taxon>rosids</taxon>
        <taxon>malvids</taxon>
        <taxon>Malvales</taxon>
        <taxon>Malvaceae</taxon>
        <taxon>Grewioideae</taxon>
        <taxon>Apeibeae</taxon>
        <taxon>Corchorus</taxon>
    </lineage>
</organism>
<reference evidence="5" key="1">
    <citation type="submission" date="2013-09" db="EMBL/GenBank/DDBJ databases">
        <title>Corchorus olitorius genome sequencing.</title>
        <authorList>
            <person name="Alam M."/>
            <person name="Haque M.S."/>
            <person name="Islam M.S."/>
            <person name="Emdad E.M."/>
            <person name="Islam M.M."/>
            <person name="Ahmed B."/>
            <person name="Halim A."/>
            <person name="Hossen Q.M.M."/>
            <person name="Hossain M.Z."/>
            <person name="Ahmed R."/>
            <person name="Khan M.M."/>
            <person name="Islam R."/>
            <person name="Rashid M.M."/>
            <person name="Khan S.A."/>
            <person name="Rahman M.S."/>
            <person name="Alam M."/>
            <person name="Yahiya A.S."/>
            <person name="Khan M.S."/>
            <person name="Azam M.S."/>
            <person name="Haque T."/>
            <person name="Lashkar M.Z.H."/>
            <person name="Akhand A.I."/>
            <person name="Morshed G."/>
            <person name="Roy S."/>
            <person name="Uddin K.S."/>
            <person name="Rabeya T."/>
            <person name="Hossain A.S."/>
            <person name="Chowdhury A."/>
            <person name="Snigdha A.R."/>
            <person name="Mortoza M.S."/>
            <person name="Matin S.A."/>
            <person name="Hoque S.M.E."/>
            <person name="Islam M.K."/>
            <person name="Roy D.K."/>
            <person name="Haider R."/>
            <person name="Moosa M.M."/>
            <person name="Elias S.M."/>
            <person name="Hasan A.M."/>
            <person name="Jahan S."/>
            <person name="Shafiuddin M."/>
            <person name="Mahmood N."/>
            <person name="Shommy N.S."/>
        </authorList>
    </citation>
    <scope>NUCLEOTIDE SEQUENCE [LARGE SCALE GENOMIC DNA]</scope>
    <source>
        <strain evidence="5">cv. O-4</strain>
    </source>
</reference>
<feature type="compositionally biased region" description="Acidic residues" evidence="2">
    <location>
        <begin position="373"/>
        <end position="384"/>
    </location>
</feature>
<keyword evidence="3" id="KW-0472">Membrane</keyword>
<feature type="transmembrane region" description="Helical" evidence="3">
    <location>
        <begin position="20"/>
        <end position="39"/>
    </location>
</feature>
<dbReference type="AlphaFoldDB" id="A0A1R3JD53"/>
<feature type="transmembrane region" description="Helical" evidence="3">
    <location>
        <begin position="102"/>
        <end position="122"/>
    </location>
</feature>
<evidence type="ECO:0000256" key="2">
    <source>
        <dbReference type="SAM" id="MobiDB-lite"/>
    </source>
</evidence>
<evidence type="ECO:0000313" key="5">
    <source>
        <dbReference type="Proteomes" id="UP000187203"/>
    </source>
</evidence>
<keyword evidence="1" id="KW-0175">Coiled coil</keyword>
<accession>A0A1R3JD53</accession>
<dbReference type="EMBL" id="AWUE01016331">
    <property type="protein sequence ID" value="OMO92755.1"/>
    <property type="molecule type" value="Genomic_DNA"/>
</dbReference>
<keyword evidence="3" id="KW-0812">Transmembrane</keyword>
<proteinExistence type="predicted"/>
<protein>
    <submittedName>
        <fullName evidence="4">Uncharacterized protein</fullName>
    </submittedName>
</protein>
<evidence type="ECO:0000256" key="3">
    <source>
        <dbReference type="SAM" id="Phobius"/>
    </source>
</evidence>
<gene>
    <name evidence="4" type="ORF">COLO4_17349</name>
</gene>
<evidence type="ECO:0000256" key="1">
    <source>
        <dbReference type="SAM" id="Coils"/>
    </source>
</evidence>
<comment type="caution">
    <text evidence="4">The sequence shown here is derived from an EMBL/GenBank/DDBJ whole genome shotgun (WGS) entry which is preliminary data.</text>
</comment>
<feature type="coiled-coil region" evidence="1">
    <location>
        <begin position="392"/>
        <end position="599"/>
    </location>
</feature>
<sequence>MAKEQKMVRNNAMKIEDIRMFENILFWVERLAIATLIFFPTINSYLSNFAAFVLMNAVDPIYFLLTLERQQIRRFFFEPDLIFYVERVTIKYWLFFYYRDSGFAPGSGIALAIVIFTNLLMLKDLIKFLDKISSHSSNTMDAKETSTKIDQKKEENADVELLEKKVELEQKEENADVELLEKKVELKQKGEGEFVILEEANKEERFANDDPWFSDYLSVWDSSVPANGDIEEALPRSTTPTPNPYPIDHHSELLKSQGWFEEGPFFFGELPEHIEHSSGSMEIQMEDQEEATVAGSDKPFDNHLKEHLSCDEIDLSLPNESEVEAKDGIQEAASSTNYKSDGDSSWEEVQNSVDDGKLGAEIADNSDQKKTDELEEAGEEEEEATSSWVAGEIDLNERMQREEERAERLHEEELAERLRGYEAMMLKVEQEKKDLTEKLEQQRKDLTEKHEAATKQYKENYSKLQKEVSVKCTDMITGLKCELLGVDIDKLQAKLDAANKQLEIYQVSEKEFEEERCIWNEERQDLYLKLDGFVEKRHSWNEEREELYSKLDDATMELENYQVIENNFEEERLKWNEEKKNLNSELDAATALLQEERLKWEEEKGQLLLKLETTANDFAEERGQWDEEKRALLATITHADENVQYCQNLVNVYAEQCGMGRMQHINSSTHSHSLDKLTKERDDLAARVDDEKSMVESYKGLYDQSEEHCQYYKACFEEYEQKYLKLKEENLEISAKLFTETSFSERYKKIVNELEDKCRRLEDEKNDVNAKLCAAKASSELYRSCLLDFF</sequence>
<feature type="coiled-coil region" evidence="1">
    <location>
        <begin position="142"/>
        <end position="183"/>
    </location>
</feature>
<feature type="coiled-coil region" evidence="1">
    <location>
        <begin position="674"/>
        <end position="771"/>
    </location>
</feature>
<keyword evidence="3" id="KW-1133">Transmembrane helix</keyword>
<keyword evidence="5" id="KW-1185">Reference proteome</keyword>
<name>A0A1R3JD53_9ROSI</name>
<feature type="region of interest" description="Disordered" evidence="2">
    <location>
        <begin position="328"/>
        <end position="386"/>
    </location>
</feature>
<evidence type="ECO:0000313" key="4">
    <source>
        <dbReference type="EMBL" id="OMO92755.1"/>
    </source>
</evidence>